<feature type="transmembrane region" description="Helical" evidence="1">
    <location>
        <begin position="87"/>
        <end position="106"/>
    </location>
</feature>
<name>R0GNG4_9BRAS</name>
<protein>
    <submittedName>
        <fullName evidence="2">Uncharacterized protein</fullName>
    </submittedName>
</protein>
<dbReference type="Proteomes" id="UP000029121">
    <property type="component" value="Unassembled WGS sequence"/>
</dbReference>
<accession>R0GNG4</accession>
<keyword evidence="3" id="KW-1185">Reference proteome</keyword>
<reference evidence="3" key="1">
    <citation type="journal article" date="2013" name="Nat. Genet.">
        <title>The Capsella rubella genome and the genomic consequences of rapid mating system evolution.</title>
        <authorList>
            <person name="Slotte T."/>
            <person name="Hazzouri K.M."/>
            <person name="Agren J.A."/>
            <person name="Koenig D."/>
            <person name="Maumus F."/>
            <person name="Guo Y.L."/>
            <person name="Steige K."/>
            <person name="Platts A.E."/>
            <person name="Escobar J.S."/>
            <person name="Newman L.K."/>
            <person name="Wang W."/>
            <person name="Mandakova T."/>
            <person name="Vello E."/>
            <person name="Smith L.M."/>
            <person name="Henz S.R."/>
            <person name="Steffen J."/>
            <person name="Takuno S."/>
            <person name="Brandvain Y."/>
            <person name="Coop G."/>
            <person name="Andolfatto P."/>
            <person name="Hu T.T."/>
            <person name="Blanchette M."/>
            <person name="Clark R.M."/>
            <person name="Quesneville H."/>
            <person name="Nordborg M."/>
            <person name="Gaut B.S."/>
            <person name="Lysak M.A."/>
            <person name="Jenkins J."/>
            <person name="Grimwood J."/>
            <person name="Chapman J."/>
            <person name="Prochnik S."/>
            <person name="Shu S."/>
            <person name="Rokhsar D."/>
            <person name="Schmutz J."/>
            <person name="Weigel D."/>
            <person name="Wright S.I."/>
        </authorList>
    </citation>
    <scope>NUCLEOTIDE SEQUENCE [LARGE SCALE GENOMIC DNA]</scope>
    <source>
        <strain evidence="3">cv. Monte Gargano</strain>
    </source>
</reference>
<dbReference type="STRING" id="81985.R0GNG4"/>
<gene>
    <name evidence="2" type="ORF">CARUB_v10011557mg</name>
</gene>
<keyword evidence="1" id="KW-1133">Transmembrane helix</keyword>
<dbReference type="eggNOG" id="ENOG502R814">
    <property type="taxonomic scope" value="Eukaryota"/>
</dbReference>
<evidence type="ECO:0000313" key="2">
    <source>
        <dbReference type="EMBL" id="EOA37457.1"/>
    </source>
</evidence>
<evidence type="ECO:0000256" key="1">
    <source>
        <dbReference type="SAM" id="Phobius"/>
    </source>
</evidence>
<proteinExistence type="predicted"/>
<keyword evidence="1" id="KW-0472">Membrane</keyword>
<evidence type="ECO:0000313" key="3">
    <source>
        <dbReference type="Proteomes" id="UP000029121"/>
    </source>
</evidence>
<dbReference type="EMBL" id="KB870805">
    <property type="protein sequence ID" value="EOA37457.1"/>
    <property type="molecule type" value="Genomic_DNA"/>
</dbReference>
<dbReference type="AlphaFoldDB" id="R0GNG4"/>
<keyword evidence="1" id="KW-0812">Transmembrane</keyword>
<sequence>MRMRRREGGNWGFRVLVSEFVEITTKRKKERKKEMGSLVKVYCHNSIPFHHYRPSNLQTHISLFAITCPSVSSPDPPPHTIKHPLQFGGHLVIPTIAVAASAWFFFRLHQYPPIITSPVDFQLELEEDGAIRELPLDHKPSSVKALHFYKVKPGTVLKLLDVYDSHNYDSLKARIRLSAEWLEAARRQLEELVERDPGRVMEYSQVVDDLMEILRDMDLYIDKCQKDNVKGYLRSCNRLLARVRRMEAQILNVLKEFHQDQGGGQDP</sequence>
<organism evidence="2 3">
    <name type="scientific">Capsella rubella</name>
    <dbReference type="NCBI Taxonomy" id="81985"/>
    <lineage>
        <taxon>Eukaryota</taxon>
        <taxon>Viridiplantae</taxon>
        <taxon>Streptophyta</taxon>
        <taxon>Embryophyta</taxon>
        <taxon>Tracheophyta</taxon>
        <taxon>Spermatophyta</taxon>
        <taxon>Magnoliopsida</taxon>
        <taxon>eudicotyledons</taxon>
        <taxon>Gunneridae</taxon>
        <taxon>Pentapetalae</taxon>
        <taxon>rosids</taxon>
        <taxon>malvids</taxon>
        <taxon>Brassicales</taxon>
        <taxon>Brassicaceae</taxon>
        <taxon>Camelineae</taxon>
        <taxon>Capsella</taxon>
    </lineage>
</organism>